<reference evidence="4" key="1">
    <citation type="submission" date="2024-07" db="EMBL/GenBank/DDBJ databases">
        <title>Two chromosome-level genome assemblies of Korean endemic species Abeliophyllum distichum and Forsythia ovata (Oleaceae).</title>
        <authorList>
            <person name="Jang H."/>
        </authorList>
    </citation>
    <scope>NUCLEOTIDE SEQUENCE [LARGE SCALE GENOMIC DNA]</scope>
</reference>
<proteinExistence type="predicted"/>
<dbReference type="FunFam" id="1.25.40.10:FF:000381">
    <property type="entry name" value="Pentatricopeptide repeat-containing protein"/>
    <property type="match status" value="1"/>
</dbReference>
<dbReference type="Gene3D" id="1.25.40.10">
    <property type="entry name" value="Tetratricopeptide repeat domain"/>
    <property type="match status" value="4"/>
</dbReference>
<dbReference type="PROSITE" id="PS51375">
    <property type="entry name" value="PPR"/>
    <property type="match status" value="3"/>
</dbReference>
<gene>
    <name evidence="3" type="ORF">Fot_56070</name>
</gene>
<evidence type="ECO:0000256" key="1">
    <source>
        <dbReference type="ARBA" id="ARBA00022737"/>
    </source>
</evidence>
<organism evidence="3 4">
    <name type="scientific">Forsythia ovata</name>
    <dbReference type="NCBI Taxonomy" id="205694"/>
    <lineage>
        <taxon>Eukaryota</taxon>
        <taxon>Viridiplantae</taxon>
        <taxon>Streptophyta</taxon>
        <taxon>Embryophyta</taxon>
        <taxon>Tracheophyta</taxon>
        <taxon>Spermatophyta</taxon>
        <taxon>Magnoliopsida</taxon>
        <taxon>eudicotyledons</taxon>
        <taxon>Gunneridae</taxon>
        <taxon>Pentapetalae</taxon>
        <taxon>asterids</taxon>
        <taxon>lamiids</taxon>
        <taxon>Lamiales</taxon>
        <taxon>Oleaceae</taxon>
        <taxon>Forsythieae</taxon>
        <taxon>Forsythia</taxon>
    </lineage>
</organism>
<protein>
    <submittedName>
        <fullName evidence="3">Pentatricopeptide repeat-containing protein</fullName>
    </submittedName>
</protein>
<dbReference type="Proteomes" id="UP001604277">
    <property type="component" value="Unassembled WGS sequence"/>
</dbReference>
<dbReference type="EMBL" id="JBFOLJ010000036">
    <property type="protein sequence ID" value="KAL2457733.1"/>
    <property type="molecule type" value="Genomic_DNA"/>
</dbReference>
<keyword evidence="1" id="KW-0677">Repeat</keyword>
<feature type="repeat" description="PPR" evidence="2">
    <location>
        <begin position="199"/>
        <end position="233"/>
    </location>
</feature>
<keyword evidence="4" id="KW-1185">Reference proteome</keyword>
<name>A0ABD1P318_9LAMI</name>
<dbReference type="PANTHER" id="PTHR47926">
    <property type="entry name" value="PENTATRICOPEPTIDE REPEAT-CONTAINING PROTEIN"/>
    <property type="match status" value="1"/>
</dbReference>
<dbReference type="GO" id="GO:0003729">
    <property type="term" value="F:mRNA binding"/>
    <property type="evidence" value="ECO:0007669"/>
    <property type="project" value="UniProtKB-ARBA"/>
</dbReference>
<evidence type="ECO:0000256" key="2">
    <source>
        <dbReference type="PROSITE-ProRule" id="PRU00708"/>
    </source>
</evidence>
<dbReference type="Pfam" id="PF01535">
    <property type="entry name" value="PPR"/>
    <property type="match status" value="3"/>
</dbReference>
<dbReference type="Pfam" id="PF20431">
    <property type="entry name" value="E_motif"/>
    <property type="match status" value="1"/>
</dbReference>
<dbReference type="PANTHER" id="PTHR47926:SF342">
    <property type="entry name" value="TETRATRICOPEPTIDE-LIKE HELICAL DOMAIN-CONTAINING PROTEIN-RELATED"/>
    <property type="match status" value="1"/>
</dbReference>
<sequence>MNRHCRVPYRYSWRQKILVCLTSKFSRQNFHNYSTQRLHASILQGLRKTKPLKQVHAHIITSGVSGNIFLCNRLVNSYASCGLMANAHIIFSQILYKNLVSWTVLVSGLIKNGLFIEAIEAFHEMIVKEIMPNELTIASVLPAFGKLGFAKMGKSVHCYWIRKKFQDNVFVETAFVDMYSKLGCTNVARYVFDKMSDRNVVSWNVIIAGYSDKGFGEEALLLFNAMKRRGFFADVFTLMSLVSACLSIEDLRVGSGVHGLIIRSGYGNDQLLRTSLMQMYISGNSVNDAYCIFDEIPMKDVVAWTLMLSGFSKSGESKRTFEHLNKMMRVDEIVLDSISLVSILSGCSCSGALQHGRRVHALVIKAGFESDVFVGSSVIDMYANCANMEDAKRCFEWMEEKDIVCWNALISGYGMNGYGNDAIDLFMKMKGSGLIPDESTLVSILFACSHAGLVDQGLQIFDCIVENWSIVPSLKHYACVIDLLARAGRLNDAYTLMKRMDLQPDIYSALLSACRVHKNIEMGIKISQKLFESRPNDVGQYVLLSNMYALAGNWDGVKSTRIYLRSRNLKKEPGFSTIEID</sequence>
<dbReference type="InterPro" id="IPR046848">
    <property type="entry name" value="E_motif"/>
</dbReference>
<dbReference type="InterPro" id="IPR011990">
    <property type="entry name" value="TPR-like_helical_dom_sf"/>
</dbReference>
<dbReference type="AlphaFoldDB" id="A0ABD1P318"/>
<dbReference type="InterPro" id="IPR002885">
    <property type="entry name" value="PPR_rpt"/>
</dbReference>
<dbReference type="FunFam" id="1.25.40.10:FF:000090">
    <property type="entry name" value="Pentatricopeptide repeat-containing protein, chloroplastic"/>
    <property type="match status" value="1"/>
</dbReference>
<evidence type="ECO:0000313" key="4">
    <source>
        <dbReference type="Proteomes" id="UP001604277"/>
    </source>
</evidence>
<dbReference type="NCBIfam" id="TIGR00756">
    <property type="entry name" value="PPR"/>
    <property type="match status" value="3"/>
</dbReference>
<feature type="repeat" description="PPR" evidence="2">
    <location>
        <begin position="98"/>
        <end position="132"/>
    </location>
</feature>
<evidence type="ECO:0000313" key="3">
    <source>
        <dbReference type="EMBL" id="KAL2457733.1"/>
    </source>
</evidence>
<dbReference type="FunFam" id="1.25.40.10:FF:000073">
    <property type="entry name" value="Pentatricopeptide repeat-containing protein chloroplastic"/>
    <property type="match status" value="1"/>
</dbReference>
<dbReference type="Pfam" id="PF13041">
    <property type="entry name" value="PPR_2"/>
    <property type="match status" value="2"/>
</dbReference>
<feature type="repeat" description="PPR" evidence="2">
    <location>
        <begin position="402"/>
        <end position="436"/>
    </location>
</feature>
<dbReference type="GO" id="GO:0009451">
    <property type="term" value="P:RNA modification"/>
    <property type="evidence" value="ECO:0007669"/>
    <property type="project" value="UniProtKB-ARBA"/>
</dbReference>
<comment type="caution">
    <text evidence="3">The sequence shown here is derived from an EMBL/GenBank/DDBJ whole genome shotgun (WGS) entry which is preliminary data.</text>
</comment>
<accession>A0ABD1P318</accession>
<dbReference type="InterPro" id="IPR046960">
    <property type="entry name" value="PPR_At4g14850-like_plant"/>
</dbReference>